<dbReference type="RefSeq" id="WP_143158605.1">
    <property type="nucleotide sequence ID" value="NZ_FQYR01000003.1"/>
</dbReference>
<dbReference type="Gene3D" id="3.40.50.150">
    <property type="entry name" value="Vaccinia Virus protein VP39"/>
    <property type="match status" value="1"/>
</dbReference>
<sequence>MSSNHSQHWTLSPHFRVRLEAGLLELYGSQGKGIATSDIDGLREIISSLSGENTQQEITRKLNLLLAENTEAFVEKIIHAEILVNDDTTRSTPSPFSRHLQLISVILESLETKLYQHNSLPGETYLDQLLLRLLQLILEDTNLKESLPSSIANPHLDHSPLKLNIGAGSSRINEWTSVDVSPNADLRCDIRQPWPFQSESVQYIYMGHVLEHFDRDVGLDILRQAKRCLLPEGKIRIVVPDAKKWLYAYATDDCTYFEEVKKIWKEWPTHLSNLELTMDYFGGGDTLTRLIGHKAAYDSITLEKSLHQAGFRRVEITRFGHGSPSLASLDSEMRIAHLSSNPDKFALYIEASH</sequence>
<dbReference type="EMBL" id="FQYR01000003">
    <property type="protein sequence ID" value="SHJ11491.1"/>
    <property type="molecule type" value="Genomic_DNA"/>
</dbReference>
<keyword evidence="2" id="KW-1185">Reference proteome</keyword>
<protein>
    <recommendedName>
        <fullName evidence="3">Methyltransferase domain-containing protein</fullName>
    </recommendedName>
</protein>
<dbReference type="AlphaFoldDB" id="A0A1M6GNG1"/>
<dbReference type="Proteomes" id="UP000184510">
    <property type="component" value="Unassembled WGS sequence"/>
</dbReference>
<evidence type="ECO:0000313" key="1">
    <source>
        <dbReference type="EMBL" id="SHJ11491.1"/>
    </source>
</evidence>
<name>A0A1M6GNG1_9BACT</name>
<accession>A0A1M6GNG1</accession>
<proteinExistence type="predicted"/>
<dbReference type="OrthoDB" id="183942at2"/>
<evidence type="ECO:0000313" key="2">
    <source>
        <dbReference type="Proteomes" id="UP000184510"/>
    </source>
</evidence>
<reference evidence="1 2" key="1">
    <citation type="submission" date="2016-11" db="EMBL/GenBank/DDBJ databases">
        <authorList>
            <person name="Jaros S."/>
            <person name="Januszkiewicz K."/>
            <person name="Wedrychowicz H."/>
        </authorList>
    </citation>
    <scope>NUCLEOTIDE SEQUENCE [LARGE SCALE GENOMIC DNA]</scope>
    <source>
        <strain evidence="1 2">DSM 18772</strain>
    </source>
</reference>
<gene>
    <name evidence="1" type="ORF">SAMN02745181_1217</name>
</gene>
<organism evidence="1 2">
    <name type="scientific">Rubritalea squalenifaciens DSM 18772</name>
    <dbReference type="NCBI Taxonomy" id="1123071"/>
    <lineage>
        <taxon>Bacteria</taxon>
        <taxon>Pseudomonadati</taxon>
        <taxon>Verrucomicrobiota</taxon>
        <taxon>Verrucomicrobiia</taxon>
        <taxon>Verrucomicrobiales</taxon>
        <taxon>Rubritaleaceae</taxon>
        <taxon>Rubritalea</taxon>
    </lineage>
</organism>
<evidence type="ECO:0008006" key="3">
    <source>
        <dbReference type="Google" id="ProtNLM"/>
    </source>
</evidence>
<dbReference type="STRING" id="1123071.SAMN02745181_1217"/>
<dbReference type="InParanoid" id="A0A1M6GNG1"/>
<dbReference type="SUPFAM" id="SSF53335">
    <property type="entry name" value="S-adenosyl-L-methionine-dependent methyltransferases"/>
    <property type="match status" value="1"/>
</dbReference>
<dbReference type="InterPro" id="IPR029063">
    <property type="entry name" value="SAM-dependent_MTases_sf"/>
</dbReference>